<dbReference type="Proteomes" id="UP001157418">
    <property type="component" value="Unassembled WGS sequence"/>
</dbReference>
<accession>A0AAU9NUX6</accession>
<feature type="region of interest" description="Disordered" evidence="3">
    <location>
        <begin position="180"/>
        <end position="199"/>
    </location>
</feature>
<feature type="domain" description="Bulb-type lectin" evidence="4">
    <location>
        <begin position="1"/>
        <end position="111"/>
    </location>
</feature>
<dbReference type="Pfam" id="PF01453">
    <property type="entry name" value="B_lectin"/>
    <property type="match status" value="1"/>
</dbReference>
<reference evidence="5 6" key="1">
    <citation type="submission" date="2022-01" db="EMBL/GenBank/DDBJ databases">
        <authorList>
            <person name="Xiong W."/>
            <person name="Schranz E."/>
        </authorList>
    </citation>
    <scope>NUCLEOTIDE SEQUENCE [LARGE SCALE GENOMIC DNA]</scope>
</reference>
<evidence type="ECO:0000256" key="2">
    <source>
        <dbReference type="ARBA" id="ARBA00023180"/>
    </source>
</evidence>
<dbReference type="PANTHER" id="PTHR47976:SF15">
    <property type="entry name" value="G-TYPE LECTIN S-RECEPTOR-LIKE SERINE_THREONINE-PROTEIN KINASE RLK1"/>
    <property type="match status" value="1"/>
</dbReference>
<comment type="caution">
    <text evidence="5">The sequence shown here is derived from an EMBL/GenBank/DDBJ whole genome shotgun (WGS) entry which is preliminary data.</text>
</comment>
<dbReference type="PANTHER" id="PTHR47976">
    <property type="entry name" value="G-TYPE LECTIN S-RECEPTOR-LIKE SERINE/THREONINE-PROTEIN KINASE SD2-5"/>
    <property type="match status" value="1"/>
</dbReference>
<evidence type="ECO:0000313" key="6">
    <source>
        <dbReference type="Proteomes" id="UP001157418"/>
    </source>
</evidence>
<organism evidence="5 6">
    <name type="scientific">Lactuca virosa</name>
    <dbReference type="NCBI Taxonomy" id="75947"/>
    <lineage>
        <taxon>Eukaryota</taxon>
        <taxon>Viridiplantae</taxon>
        <taxon>Streptophyta</taxon>
        <taxon>Embryophyta</taxon>
        <taxon>Tracheophyta</taxon>
        <taxon>Spermatophyta</taxon>
        <taxon>Magnoliopsida</taxon>
        <taxon>eudicotyledons</taxon>
        <taxon>Gunneridae</taxon>
        <taxon>Pentapetalae</taxon>
        <taxon>asterids</taxon>
        <taxon>campanulids</taxon>
        <taxon>Asterales</taxon>
        <taxon>Asteraceae</taxon>
        <taxon>Cichorioideae</taxon>
        <taxon>Cichorieae</taxon>
        <taxon>Lactucinae</taxon>
        <taxon>Lactuca</taxon>
    </lineage>
</organism>
<dbReference type="InterPro" id="IPR051343">
    <property type="entry name" value="G-type_lectin_kinases/EP1-like"/>
</dbReference>
<dbReference type="PROSITE" id="PS50927">
    <property type="entry name" value="BULB_LECTIN"/>
    <property type="match status" value="1"/>
</dbReference>
<evidence type="ECO:0000256" key="3">
    <source>
        <dbReference type="SAM" id="MobiDB-lite"/>
    </source>
</evidence>
<evidence type="ECO:0000256" key="1">
    <source>
        <dbReference type="ARBA" id="ARBA00022729"/>
    </source>
</evidence>
<keyword evidence="6" id="KW-1185">Reference proteome</keyword>
<evidence type="ECO:0000313" key="5">
    <source>
        <dbReference type="EMBL" id="CAH1441558.1"/>
    </source>
</evidence>
<feature type="region of interest" description="Disordered" evidence="3">
    <location>
        <begin position="319"/>
        <end position="339"/>
    </location>
</feature>
<dbReference type="EMBL" id="CAKMRJ010005412">
    <property type="protein sequence ID" value="CAH1441558.1"/>
    <property type="molecule type" value="Genomic_DNA"/>
</dbReference>
<dbReference type="AlphaFoldDB" id="A0AAU9NUX6"/>
<dbReference type="InterPro" id="IPR001480">
    <property type="entry name" value="Bulb-type_lectin_dom"/>
</dbReference>
<keyword evidence="2" id="KW-0325">Glycoprotein</keyword>
<dbReference type="InterPro" id="IPR036426">
    <property type="entry name" value="Bulb-type_lectin_dom_sf"/>
</dbReference>
<dbReference type="SUPFAM" id="SSF51110">
    <property type="entry name" value="alpha-D-mannose-specific plant lectins"/>
    <property type="match status" value="1"/>
</dbReference>
<protein>
    <recommendedName>
        <fullName evidence="4">Bulb-type lectin domain-containing protein</fullName>
    </recommendedName>
</protein>
<dbReference type="Gene3D" id="2.90.10.10">
    <property type="entry name" value="Bulb-type lectin domain"/>
    <property type="match status" value="1"/>
</dbReference>
<proteinExistence type="predicted"/>
<sequence length="339" mass="37934">MCVCIACQSSSSGEFAFGFQQVQGTDNFLLSIWYNKIPDRTMVWYPEEGPMVPTGSKVELLRASGLVLTDPQGTQVWRSGSISAVASGFMNDTGNFVIFGSNSRKLWGSFDFPANTLLPTQVVEIGGGMNSTIYFFSAPRRKNRSKKSDSCRIGSLSKFASLNKLDTTNLTCHSSPLPSPSSANVSHHDHHSYPSLFPNRQRSPPYTIVSTTTHHHSLVSNPYLKSDESIIFIFHLVICLEAIYTQKRVGKKDLMVMARWPCTGITYFLSHPFNFNFGFQILKISQTYDSILFEFGIPAPFHSTLLSLTIQALAVNRTTNHHHHDRPPPPAAYYSRWPQ</sequence>
<dbReference type="SMART" id="SM00108">
    <property type="entry name" value="B_lectin"/>
    <property type="match status" value="1"/>
</dbReference>
<gene>
    <name evidence="5" type="ORF">LVIROSA_LOCUS27606</name>
</gene>
<evidence type="ECO:0000259" key="4">
    <source>
        <dbReference type="PROSITE" id="PS50927"/>
    </source>
</evidence>
<keyword evidence="1" id="KW-0732">Signal</keyword>
<name>A0AAU9NUX6_9ASTR</name>